<gene>
    <name evidence="1" type="ORF">OC680_00505</name>
</gene>
<organism evidence="1 2">
    <name type="scientific">Candidatus Phytoplasma melaleucae</name>
    <dbReference type="NCBI Taxonomy" id="2982630"/>
    <lineage>
        <taxon>Bacteria</taxon>
        <taxon>Bacillati</taxon>
        <taxon>Mycoplasmatota</taxon>
        <taxon>Mollicutes</taxon>
        <taxon>Acholeplasmatales</taxon>
        <taxon>Acholeplasmataceae</taxon>
        <taxon>Candidatus Phytoplasma</taxon>
    </lineage>
</organism>
<protein>
    <submittedName>
        <fullName evidence="1">Uncharacterized protein</fullName>
    </submittedName>
</protein>
<keyword evidence="2" id="KW-1185">Reference proteome</keyword>
<dbReference type="RefSeq" id="WP_304515169.1">
    <property type="nucleotide sequence ID" value="NZ_JAOSID010000002.1"/>
</dbReference>
<comment type="caution">
    <text evidence="1">The sequence shown here is derived from an EMBL/GenBank/DDBJ whole genome shotgun (WGS) entry which is preliminary data.</text>
</comment>
<name>A0ABT9DF91_9MOLU</name>
<evidence type="ECO:0000313" key="1">
    <source>
        <dbReference type="EMBL" id="MDO8167964.1"/>
    </source>
</evidence>
<evidence type="ECO:0000313" key="2">
    <source>
        <dbReference type="Proteomes" id="UP001172036"/>
    </source>
</evidence>
<accession>A0ABT9DF91</accession>
<dbReference type="Proteomes" id="UP001172036">
    <property type="component" value="Unassembled WGS sequence"/>
</dbReference>
<dbReference type="EMBL" id="JAOSID010000002">
    <property type="protein sequence ID" value="MDO8167964.1"/>
    <property type="molecule type" value="Genomic_DNA"/>
</dbReference>
<sequence length="67" mass="7926">MNSESRMPGDWPVRFGRGRVFAYSVFTYKYPSKCFYPHIDSQHLINLEEETLKETIAYQKSGSKKFK</sequence>
<proteinExistence type="predicted"/>
<reference evidence="1 2" key="1">
    <citation type="journal article" date="2023" name="Int. J. Syst. Evol. Microbiol.">
        <title>The observation of taxonomic boundaries for the 16SrII and 16SrXXV phytoplasmas using genome-based delimitation.</title>
        <authorList>
            <person name="Rodrigues Jardim B."/>
            <person name="Tran-Nguyen L.T.T."/>
            <person name="Gambley C."/>
            <person name="Al-Sadi A.M."/>
            <person name="Al-Subhi A.M."/>
            <person name="Foissac X."/>
            <person name="Salar P."/>
            <person name="Cai H."/>
            <person name="Yang J.Y."/>
            <person name="Davis R."/>
            <person name="Jones L."/>
            <person name="Rodoni B."/>
            <person name="Constable F.E."/>
        </authorList>
    </citation>
    <scope>NUCLEOTIDE SEQUENCE [LARGE SCALE GENOMIC DNA]</scope>
    <source>
        <strain evidence="1">BAWM-155c</strain>
    </source>
</reference>